<name>A0A5N5QSR0_9AGAM</name>
<dbReference type="GO" id="GO:0007030">
    <property type="term" value="P:Golgi organization"/>
    <property type="evidence" value="ECO:0007669"/>
    <property type="project" value="TreeGrafter"/>
</dbReference>
<dbReference type="Pfam" id="PF10375">
    <property type="entry name" value="GRAB"/>
    <property type="match status" value="1"/>
</dbReference>
<evidence type="ECO:0000256" key="4">
    <source>
        <dbReference type="SAM" id="Coils"/>
    </source>
</evidence>
<evidence type="ECO:0000256" key="1">
    <source>
        <dbReference type="ARBA" id="ARBA00004555"/>
    </source>
</evidence>
<organism evidence="7 8">
    <name type="scientific">Ceratobasidium theobromae</name>
    <dbReference type="NCBI Taxonomy" id="1582974"/>
    <lineage>
        <taxon>Eukaryota</taxon>
        <taxon>Fungi</taxon>
        <taxon>Dikarya</taxon>
        <taxon>Basidiomycota</taxon>
        <taxon>Agaricomycotina</taxon>
        <taxon>Agaricomycetes</taxon>
        <taxon>Cantharellales</taxon>
        <taxon>Ceratobasidiaceae</taxon>
        <taxon>Ceratobasidium</taxon>
    </lineage>
</organism>
<feature type="domain" description="GRIP" evidence="6">
    <location>
        <begin position="316"/>
        <end position="367"/>
    </location>
</feature>
<dbReference type="PANTHER" id="PTHR18921">
    <property type="entry name" value="MYOSIN HEAVY CHAIN - RELATED"/>
    <property type="match status" value="1"/>
</dbReference>
<evidence type="ECO:0000256" key="5">
    <source>
        <dbReference type="SAM" id="MobiDB-lite"/>
    </source>
</evidence>
<dbReference type="Proteomes" id="UP000383932">
    <property type="component" value="Unassembled WGS sequence"/>
</dbReference>
<reference evidence="7 8" key="1">
    <citation type="journal article" date="2019" name="Fungal Biol. Biotechnol.">
        <title>Draft genome sequence of fastidious pathogen Ceratobasidium theobromae, which causes vascular-streak dieback in Theobroma cacao.</title>
        <authorList>
            <person name="Ali S.S."/>
            <person name="Asman A."/>
            <person name="Shao J."/>
            <person name="Firmansyah A.P."/>
            <person name="Susilo A.W."/>
            <person name="Rosmana A."/>
            <person name="McMahon P."/>
            <person name="Junaid M."/>
            <person name="Guest D."/>
            <person name="Kheng T.Y."/>
            <person name="Meinhardt L.W."/>
            <person name="Bailey B.A."/>
        </authorList>
    </citation>
    <scope>NUCLEOTIDE SEQUENCE [LARGE SCALE GENOMIC DNA]</scope>
    <source>
        <strain evidence="7 8">CT2</strain>
    </source>
</reference>
<dbReference type="GO" id="GO:0006888">
    <property type="term" value="P:endoplasmic reticulum to Golgi vesicle-mediated transport"/>
    <property type="evidence" value="ECO:0007669"/>
    <property type="project" value="TreeGrafter"/>
</dbReference>
<protein>
    <submittedName>
        <fullName evidence="7">GRIP domain containing protein</fullName>
    </submittedName>
</protein>
<comment type="subcellular location">
    <subcellularLocation>
        <location evidence="1">Golgi apparatus</location>
    </subcellularLocation>
</comment>
<dbReference type="PANTHER" id="PTHR18921:SF2">
    <property type="entry name" value="THYROID RECEPTOR-INTERACTING PROTEIN 11"/>
    <property type="match status" value="1"/>
</dbReference>
<dbReference type="InterPro" id="IPR019459">
    <property type="entry name" value="GRAB"/>
</dbReference>
<dbReference type="EMBL" id="SSOP01000017">
    <property type="protein sequence ID" value="KAB5594669.1"/>
    <property type="molecule type" value="Genomic_DNA"/>
</dbReference>
<evidence type="ECO:0000313" key="8">
    <source>
        <dbReference type="Proteomes" id="UP000383932"/>
    </source>
</evidence>
<keyword evidence="2" id="KW-0333">Golgi apparatus</keyword>
<dbReference type="OrthoDB" id="425925at2759"/>
<evidence type="ECO:0000259" key="6">
    <source>
        <dbReference type="PROSITE" id="PS50913"/>
    </source>
</evidence>
<dbReference type="InterPro" id="IPR000237">
    <property type="entry name" value="GRIP_dom"/>
</dbReference>
<evidence type="ECO:0000313" key="7">
    <source>
        <dbReference type="EMBL" id="KAB5594669.1"/>
    </source>
</evidence>
<feature type="region of interest" description="Disordered" evidence="5">
    <location>
        <begin position="366"/>
        <end position="408"/>
    </location>
</feature>
<keyword evidence="8" id="KW-1185">Reference proteome</keyword>
<dbReference type="GO" id="GO:0005794">
    <property type="term" value="C:Golgi apparatus"/>
    <property type="evidence" value="ECO:0007669"/>
    <property type="project" value="UniProtKB-SubCell"/>
</dbReference>
<keyword evidence="3 4" id="KW-0175">Coiled coil</keyword>
<comment type="caution">
    <text evidence="7">The sequence shown here is derived from an EMBL/GenBank/DDBJ whole genome shotgun (WGS) entry which is preliminary data.</text>
</comment>
<evidence type="ECO:0000256" key="2">
    <source>
        <dbReference type="ARBA" id="ARBA00023034"/>
    </source>
</evidence>
<dbReference type="AlphaFoldDB" id="A0A5N5QSR0"/>
<gene>
    <name evidence="7" type="ORF">CTheo_1816</name>
</gene>
<feature type="compositionally biased region" description="Basic and acidic residues" evidence="5">
    <location>
        <begin position="17"/>
        <end position="29"/>
    </location>
</feature>
<sequence>MDAAGSPPSATTNGVVDHTEDNEVPKTNEERIAQLEQELEKTRAESDSWAEQYRTLLAKLTTMRTTLANKLKQDAEELDRREQHITQLTTANEDLSSTIEALKQELNNSLEDASNLSRELSAFRQRALDTTSTADAELEQMRVELERTRLDLEATRRDLEEERLDREELERDAAQERVMAEELKTQLVVLRREVEQAIAQREREAEATQREREKSVNLQSVLEDFQLAKDLEIRQALAESESTLQHTVKQLAEFKSRALQAEAELAESTHNSERVNALGKEVKEKNLLIGKLRHEAVILNEHLTIALRKLRSSAASSSSSVDKELVSNILLAFLSAPRTDGTRFEMLRVLANVLCWGEAEREKAGLQRTGGTGATTPMGTGVVGRKASSASANAKHFELEGGDETEAS</sequence>
<dbReference type="GO" id="GO:0031267">
    <property type="term" value="F:small GTPase binding"/>
    <property type="evidence" value="ECO:0007669"/>
    <property type="project" value="TreeGrafter"/>
</dbReference>
<proteinExistence type="predicted"/>
<feature type="coiled-coil region" evidence="4">
    <location>
        <begin position="244"/>
        <end position="271"/>
    </location>
</feature>
<feature type="region of interest" description="Disordered" evidence="5">
    <location>
        <begin position="1"/>
        <end position="29"/>
    </location>
</feature>
<dbReference type="PROSITE" id="PS50913">
    <property type="entry name" value="GRIP"/>
    <property type="match status" value="1"/>
</dbReference>
<accession>A0A5N5QSR0</accession>
<evidence type="ECO:0000256" key="3">
    <source>
        <dbReference type="ARBA" id="ARBA00023054"/>
    </source>
</evidence>